<proteinExistence type="predicted"/>
<evidence type="ECO:0000313" key="9">
    <source>
        <dbReference type="Proteomes" id="UP000264589"/>
    </source>
</evidence>
<evidence type="ECO:0000256" key="5">
    <source>
        <dbReference type="ARBA" id="ARBA00023136"/>
    </source>
</evidence>
<evidence type="ECO:0000313" key="8">
    <source>
        <dbReference type="EMBL" id="RFB06247.1"/>
    </source>
</evidence>
<dbReference type="EMBL" id="QUQO01000001">
    <property type="protein sequence ID" value="RFB06247.1"/>
    <property type="molecule type" value="Genomic_DNA"/>
</dbReference>
<evidence type="ECO:0000256" key="2">
    <source>
        <dbReference type="ARBA" id="ARBA00022448"/>
    </source>
</evidence>
<dbReference type="PANTHER" id="PTHR23505">
    <property type="entry name" value="SPINSTER"/>
    <property type="match status" value="1"/>
</dbReference>
<dbReference type="OrthoDB" id="7442224at2"/>
<feature type="transmembrane region" description="Helical" evidence="6">
    <location>
        <begin position="394"/>
        <end position="415"/>
    </location>
</feature>
<feature type="transmembrane region" description="Helical" evidence="6">
    <location>
        <begin position="303"/>
        <end position="322"/>
    </location>
</feature>
<gene>
    <name evidence="8" type="ORF">DX908_13810</name>
</gene>
<keyword evidence="4 6" id="KW-1133">Transmembrane helix</keyword>
<dbReference type="InterPro" id="IPR036259">
    <property type="entry name" value="MFS_trans_sf"/>
</dbReference>
<evidence type="ECO:0000256" key="1">
    <source>
        <dbReference type="ARBA" id="ARBA00004141"/>
    </source>
</evidence>
<feature type="transmembrane region" description="Helical" evidence="6">
    <location>
        <begin position="174"/>
        <end position="193"/>
    </location>
</feature>
<dbReference type="InterPro" id="IPR020846">
    <property type="entry name" value="MFS_dom"/>
</dbReference>
<feature type="transmembrane region" description="Helical" evidence="6">
    <location>
        <begin position="264"/>
        <end position="282"/>
    </location>
</feature>
<keyword evidence="3 6" id="KW-0812">Transmembrane</keyword>
<feature type="transmembrane region" description="Helical" evidence="6">
    <location>
        <begin position="110"/>
        <end position="131"/>
    </location>
</feature>
<dbReference type="AlphaFoldDB" id="A0A371RLC8"/>
<comment type="subcellular location">
    <subcellularLocation>
        <location evidence="1">Membrane</location>
        <topology evidence="1">Multi-pass membrane protein</topology>
    </subcellularLocation>
</comment>
<feature type="transmembrane region" description="Helical" evidence="6">
    <location>
        <begin position="12"/>
        <end position="29"/>
    </location>
</feature>
<dbReference type="PANTHER" id="PTHR23505:SF79">
    <property type="entry name" value="PROTEIN SPINSTER"/>
    <property type="match status" value="1"/>
</dbReference>
<evidence type="ECO:0000256" key="4">
    <source>
        <dbReference type="ARBA" id="ARBA00022989"/>
    </source>
</evidence>
<dbReference type="GO" id="GO:0022857">
    <property type="term" value="F:transmembrane transporter activity"/>
    <property type="evidence" value="ECO:0007669"/>
    <property type="project" value="InterPro"/>
</dbReference>
<evidence type="ECO:0000259" key="7">
    <source>
        <dbReference type="PROSITE" id="PS50850"/>
    </source>
</evidence>
<organism evidence="8 9">
    <name type="scientific">Parvularcula marina</name>
    <dbReference type="NCBI Taxonomy" id="2292771"/>
    <lineage>
        <taxon>Bacteria</taxon>
        <taxon>Pseudomonadati</taxon>
        <taxon>Pseudomonadota</taxon>
        <taxon>Alphaproteobacteria</taxon>
        <taxon>Parvularculales</taxon>
        <taxon>Parvularculaceae</taxon>
        <taxon>Parvularcula</taxon>
    </lineage>
</organism>
<dbReference type="GO" id="GO:0016020">
    <property type="term" value="C:membrane"/>
    <property type="evidence" value="ECO:0007669"/>
    <property type="project" value="UniProtKB-SubCell"/>
</dbReference>
<dbReference type="Gene3D" id="1.20.1250.20">
    <property type="entry name" value="MFS general substrate transporter like domains"/>
    <property type="match status" value="2"/>
</dbReference>
<comment type="caution">
    <text evidence="8">The sequence shown here is derived from an EMBL/GenBank/DDBJ whole genome shotgun (WGS) entry which is preliminary data.</text>
</comment>
<dbReference type="InterPro" id="IPR044770">
    <property type="entry name" value="MFS_spinster-like"/>
</dbReference>
<dbReference type="FunCoup" id="A0A371RLC8">
    <property type="interactions" value="280"/>
</dbReference>
<protein>
    <submittedName>
        <fullName evidence="8">MFS transporter</fullName>
    </submittedName>
</protein>
<feature type="transmembrane region" description="Helical" evidence="6">
    <location>
        <begin position="143"/>
        <end position="162"/>
    </location>
</feature>
<dbReference type="CDD" id="cd17328">
    <property type="entry name" value="MFS_spinster_like"/>
    <property type="match status" value="1"/>
</dbReference>
<keyword evidence="2" id="KW-0813">Transport</keyword>
<feature type="transmembrane region" description="Helical" evidence="6">
    <location>
        <begin position="54"/>
        <end position="76"/>
    </location>
</feature>
<name>A0A371RLC8_9PROT</name>
<dbReference type="SUPFAM" id="SSF103473">
    <property type="entry name" value="MFS general substrate transporter"/>
    <property type="match status" value="1"/>
</dbReference>
<feature type="transmembrane region" description="Helical" evidence="6">
    <location>
        <begin position="227"/>
        <end position="252"/>
    </location>
</feature>
<accession>A0A371RLC8</accession>
<keyword evidence="5 6" id="KW-0472">Membrane</keyword>
<sequence>MEVQQNDKDHKVSGRWTALIILTIVYTVYNIDRNLVVILAEPIKAEFGLSDSQLGLLTGTSFAIAFGLAGIPIGLLVDRVNRVRLISALLAIWSIVTFLCGFVRTFTLLILTRIGVGVAESGAAPTCLSILSDFFPKHRRGTAFGLFYLSTPIGLGIGFAIGGVIAKHIGWREVFMLAGAPGVILALLVMFFVREPKRGQFDEEEKGDHLVSSFSTIIRILKAKPTLILLTAAAVLVIAGQAGMSAFLPSLFVRHHALPIDQTGYAIAVIMGVGGAIGMPFGGAMSDYVTKRSARFSPLATGYFVLAAAPFAMIGCLVPVLWVSITTFFIYSVLIHCYLGPTLASYMTLAPPRLRGAMSAFLLVAMNLVGFGVGPQLTGVLSDIYNANGVEESIRYAMLTISLCIVASGICYLLAARTMDRDVEGTDAEDTAVPA</sequence>
<dbReference type="InParanoid" id="A0A371RLC8"/>
<dbReference type="InterPro" id="IPR011701">
    <property type="entry name" value="MFS"/>
</dbReference>
<evidence type="ECO:0000256" key="6">
    <source>
        <dbReference type="SAM" id="Phobius"/>
    </source>
</evidence>
<dbReference type="RefSeq" id="WP_116392881.1">
    <property type="nucleotide sequence ID" value="NZ_QUQO01000001.1"/>
</dbReference>
<feature type="domain" description="Major facilitator superfamily (MFS) profile" evidence="7">
    <location>
        <begin position="18"/>
        <end position="419"/>
    </location>
</feature>
<keyword evidence="9" id="KW-1185">Reference proteome</keyword>
<feature type="transmembrane region" description="Helical" evidence="6">
    <location>
        <begin position="328"/>
        <end position="349"/>
    </location>
</feature>
<dbReference type="PROSITE" id="PS50850">
    <property type="entry name" value="MFS"/>
    <property type="match status" value="1"/>
</dbReference>
<evidence type="ECO:0000256" key="3">
    <source>
        <dbReference type="ARBA" id="ARBA00022692"/>
    </source>
</evidence>
<feature type="transmembrane region" description="Helical" evidence="6">
    <location>
        <begin position="356"/>
        <end position="374"/>
    </location>
</feature>
<dbReference type="Proteomes" id="UP000264589">
    <property type="component" value="Unassembled WGS sequence"/>
</dbReference>
<feature type="transmembrane region" description="Helical" evidence="6">
    <location>
        <begin position="83"/>
        <end position="104"/>
    </location>
</feature>
<dbReference type="Pfam" id="PF07690">
    <property type="entry name" value="MFS_1"/>
    <property type="match status" value="1"/>
</dbReference>
<reference evidence="8 9" key="1">
    <citation type="submission" date="2018-08" db="EMBL/GenBank/DDBJ databases">
        <title>Parvularcula sp. SM1705, isolated from surface water of the South Sea China.</title>
        <authorList>
            <person name="Sun L."/>
        </authorList>
    </citation>
    <scope>NUCLEOTIDE SEQUENCE [LARGE SCALE GENOMIC DNA]</scope>
    <source>
        <strain evidence="8 9">SM1705</strain>
    </source>
</reference>